<dbReference type="Gene3D" id="3.90.1150.10">
    <property type="entry name" value="Aspartate Aminotransferase, domain 1"/>
    <property type="match status" value="1"/>
</dbReference>
<dbReference type="Gene3D" id="3.40.640.10">
    <property type="entry name" value="Type I PLP-dependent aspartate aminotransferase-like (Major domain)"/>
    <property type="match status" value="1"/>
</dbReference>
<dbReference type="InterPro" id="IPR015421">
    <property type="entry name" value="PyrdxlP-dep_Trfase_major"/>
</dbReference>
<comment type="caution">
    <text evidence="4">The sequence shown here is derived from an EMBL/GenBank/DDBJ whole genome shotgun (WGS) entry which is preliminary data.</text>
</comment>
<dbReference type="EMBL" id="AWVH01000002">
    <property type="protein sequence ID" value="ERJ94578.1"/>
    <property type="molecule type" value="Genomic_DNA"/>
</dbReference>
<dbReference type="PANTHER" id="PTHR11601">
    <property type="entry name" value="CYSTEINE DESULFURYLASE FAMILY MEMBER"/>
    <property type="match status" value="1"/>
</dbReference>
<feature type="domain" description="Aminotransferase class V" evidence="3">
    <location>
        <begin position="8"/>
        <end position="376"/>
    </location>
</feature>
<keyword evidence="2" id="KW-0663">Pyridoxal phosphate</keyword>
<comment type="cofactor">
    <cofactor evidence="1">
        <name>pyridoxal 5'-phosphate</name>
        <dbReference type="ChEBI" id="CHEBI:597326"/>
    </cofactor>
</comment>
<accession>A0ABN0P412</accession>
<dbReference type="Proteomes" id="UP000016649">
    <property type="component" value="Unassembled WGS sequence"/>
</dbReference>
<keyword evidence="5" id="KW-1185">Reference proteome</keyword>
<dbReference type="InterPro" id="IPR000192">
    <property type="entry name" value="Aminotrans_V_dom"/>
</dbReference>
<dbReference type="PANTHER" id="PTHR11601:SF50">
    <property type="entry name" value="CYSTEINE DESULFURASE ISCS 2-RELATED"/>
    <property type="match status" value="1"/>
</dbReference>
<dbReference type="GO" id="GO:0008483">
    <property type="term" value="F:transaminase activity"/>
    <property type="evidence" value="ECO:0007669"/>
    <property type="project" value="UniProtKB-KW"/>
</dbReference>
<sequence>MTQPYHKYFDWAAGAPQDAAILSEAVQVSLECPANPSSIHKEGKIAREKLEQARSRCAAVLRVAPSCITFTSGGTEANQIALLSVLTKPAKGSILISSIEHPSVREQAYALKHTGWKIISVDCEKNGIMSTERILGKLQEDTALVCIMAVNNETGAVQPIYEIADGLQKLAQANKKKPKFHVDAVQAVGKIPFDFSKSGIDSAALSAHKIGGARGAGILYNAGMQEFFLRGGGQENGKRSGTENLLAIWSFMRALEKYAAAETVNEAMCKQHKITADFIDRLKTIDGCMLIPEERISKNKNYSPWIVQARFKGIPGAVAVRALSEKGFCISTGSACSARKNERPVLQAMGITNEQAIEAVRFSFGHAVSDEDIDALVHALKDMSAAFSSHSFSNALFR</sequence>
<evidence type="ECO:0000313" key="5">
    <source>
        <dbReference type="Proteomes" id="UP000016649"/>
    </source>
</evidence>
<keyword evidence="4" id="KW-0032">Aminotransferase</keyword>
<organism evidence="4 5">
    <name type="scientific">Treponema lecithinolyticum ATCC 700332</name>
    <dbReference type="NCBI Taxonomy" id="1321815"/>
    <lineage>
        <taxon>Bacteria</taxon>
        <taxon>Pseudomonadati</taxon>
        <taxon>Spirochaetota</taxon>
        <taxon>Spirochaetia</taxon>
        <taxon>Spirochaetales</taxon>
        <taxon>Treponemataceae</taxon>
        <taxon>Treponema</taxon>
    </lineage>
</organism>
<name>A0ABN0P412_TRELE</name>
<proteinExistence type="predicted"/>
<dbReference type="InterPro" id="IPR015424">
    <property type="entry name" value="PyrdxlP-dep_Trfase"/>
</dbReference>
<dbReference type="SUPFAM" id="SSF53383">
    <property type="entry name" value="PLP-dependent transferases"/>
    <property type="match status" value="1"/>
</dbReference>
<dbReference type="PIRSF" id="PIRSF005572">
    <property type="entry name" value="NifS"/>
    <property type="match status" value="1"/>
</dbReference>
<evidence type="ECO:0000259" key="3">
    <source>
        <dbReference type="Pfam" id="PF00266"/>
    </source>
</evidence>
<dbReference type="InterPro" id="IPR016454">
    <property type="entry name" value="Cysteine_dSase"/>
</dbReference>
<reference evidence="4 5" key="1">
    <citation type="submission" date="2013-08" db="EMBL/GenBank/DDBJ databases">
        <authorList>
            <person name="Weinstock G."/>
            <person name="Sodergren E."/>
            <person name="Wylie T."/>
            <person name="Fulton L."/>
            <person name="Fulton R."/>
            <person name="Fronick C."/>
            <person name="O'Laughlin M."/>
            <person name="Godfrey J."/>
            <person name="Miner T."/>
            <person name="Herter B."/>
            <person name="Appelbaum E."/>
            <person name="Cordes M."/>
            <person name="Lek S."/>
            <person name="Wollam A."/>
            <person name="Pepin K.H."/>
            <person name="Palsikar V.B."/>
            <person name="Mitreva M."/>
            <person name="Wilson R.K."/>
        </authorList>
    </citation>
    <scope>NUCLEOTIDE SEQUENCE [LARGE SCALE GENOMIC DNA]</scope>
    <source>
        <strain evidence="4 5">ATCC 700332</strain>
    </source>
</reference>
<evidence type="ECO:0000256" key="1">
    <source>
        <dbReference type="ARBA" id="ARBA00001933"/>
    </source>
</evidence>
<keyword evidence="4" id="KW-0808">Transferase</keyword>
<dbReference type="Gene3D" id="1.10.260.50">
    <property type="match status" value="1"/>
</dbReference>
<protein>
    <submittedName>
        <fullName evidence="4">Aminotransferase, class V</fullName>
    </submittedName>
</protein>
<dbReference type="Pfam" id="PF00266">
    <property type="entry name" value="Aminotran_5"/>
    <property type="match status" value="1"/>
</dbReference>
<dbReference type="InterPro" id="IPR015422">
    <property type="entry name" value="PyrdxlP-dep_Trfase_small"/>
</dbReference>
<evidence type="ECO:0000313" key="4">
    <source>
        <dbReference type="EMBL" id="ERJ94578.1"/>
    </source>
</evidence>
<gene>
    <name evidence="4" type="ORF">HMPREF9193_00117</name>
</gene>
<dbReference type="RefSeq" id="WP_021686084.1">
    <property type="nucleotide sequence ID" value="NZ_KI260552.1"/>
</dbReference>
<evidence type="ECO:0000256" key="2">
    <source>
        <dbReference type="ARBA" id="ARBA00022898"/>
    </source>
</evidence>